<name>A0A9D4TBX1_RHISA</name>
<dbReference type="InterPro" id="IPR036691">
    <property type="entry name" value="Endo/exonu/phosph_ase_sf"/>
</dbReference>
<dbReference type="Proteomes" id="UP000821837">
    <property type="component" value="Chromosome 1"/>
</dbReference>
<comment type="caution">
    <text evidence="1">The sequence shown here is derived from an EMBL/GenBank/DDBJ whole genome shotgun (WGS) entry which is preliminary data.</text>
</comment>
<reference evidence="1" key="1">
    <citation type="journal article" date="2020" name="Cell">
        <title>Large-Scale Comparative Analyses of Tick Genomes Elucidate Their Genetic Diversity and Vector Capacities.</title>
        <authorList>
            <consortium name="Tick Genome and Microbiome Consortium (TIGMIC)"/>
            <person name="Jia N."/>
            <person name="Wang J."/>
            <person name="Shi W."/>
            <person name="Du L."/>
            <person name="Sun Y."/>
            <person name="Zhan W."/>
            <person name="Jiang J.F."/>
            <person name="Wang Q."/>
            <person name="Zhang B."/>
            <person name="Ji P."/>
            <person name="Bell-Sakyi L."/>
            <person name="Cui X.M."/>
            <person name="Yuan T.T."/>
            <person name="Jiang B.G."/>
            <person name="Yang W.F."/>
            <person name="Lam T.T."/>
            <person name="Chang Q.C."/>
            <person name="Ding S.J."/>
            <person name="Wang X.J."/>
            <person name="Zhu J.G."/>
            <person name="Ruan X.D."/>
            <person name="Zhao L."/>
            <person name="Wei J.T."/>
            <person name="Ye R.Z."/>
            <person name="Que T.C."/>
            <person name="Du C.H."/>
            <person name="Zhou Y.H."/>
            <person name="Cheng J.X."/>
            <person name="Dai P.F."/>
            <person name="Guo W.B."/>
            <person name="Han X.H."/>
            <person name="Huang E.J."/>
            <person name="Li L.F."/>
            <person name="Wei W."/>
            <person name="Gao Y.C."/>
            <person name="Liu J.Z."/>
            <person name="Shao H.Z."/>
            <person name="Wang X."/>
            <person name="Wang C.C."/>
            <person name="Yang T.C."/>
            <person name="Huo Q.B."/>
            <person name="Li W."/>
            <person name="Chen H.Y."/>
            <person name="Chen S.E."/>
            <person name="Zhou L.G."/>
            <person name="Ni X.B."/>
            <person name="Tian J.H."/>
            <person name="Sheng Y."/>
            <person name="Liu T."/>
            <person name="Pan Y.S."/>
            <person name="Xia L.Y."/>
            <person name="Li J."/>
            <person name="Zhao F."/>
            <person name="Cao W.C."/>
        </authorList>
    </citation>
    <scope>NUCLEOTIDE SEQUENCE</scope>
    <source>
        <strain evidence="1">Rsan-2018</strain>
    </source>
</reference>
<proteinExistence type="predicted"/>
<accession>A0A9D4TBX1</accession>
<keyword evidence="2" id="KW-1185">Reference proteome</keyword>
<dbReference type="SUPFAM" id="SSF56219">
    <property type="entry name" value="DNase I-like"/>
    <property type="match status" value="1"/>
</dbReference>
<evidence type="ECO:0000313" key="1">
    <source>
        <dbReference type="EMBL" id="KAH7984562.1"/>
    </source>
</evidence>
<evidence type="ECO:0008006" key="3">
    <source>
        <dbReference type="Google" id="ProtNLM"/>
    </source>
</evidence>
<reference evidence="1" key="2">
    <citation type="submission" date="2021-09" db="EMBL/GenBank/DDBJ databases">
        <authorList>
            <person name="Jia N."/>
            <person name="Wang J."/>
            <person name="Shi W."/>
            <person name="Du L."/>
            <person name="Sun Y."/>
            <person name="Zhan W."/>
            <person name="Jiang J."/>
            <person name="Wang Q."/>
            <person name="Zhang B."/>
            <person name="Ji P."/>
            <person name="Sakyi L.B."/>
            <person name="Cui X."/>
            <person name="Yuan T."/>
            <person name="Jiang B."/>
            <person name="Yang W."/>
            <person name="Lam T.T.-Y."/>
            <person name="Chang Q."/>
            <person name="Ding S."/>
            <person name="Wang X."/>
            <person name="Zhu J."/>
            <person name="Ruan X."/>
            <person name="Zhao L."/>
            <person name="Wei J."/>
            <person name="Que T."/>
            <person name="Du C."/>
            <person name="Cheng J."/>
            <person name="Dai P."/>
            <person name="Han X."/>
            <person name="Huang E."/>
            <person name="Gao Y."/>
            <person name="Liu J."/>
            <person name="Shao H."/>
            <person name="Ye R."/>
            <person name="Li L."/>
            <person name="Wei W."/>
            <person name="Wang X."/>
            <person name="Wang C."/>
            <person name="Huo Q."/>
            <person name="Li W."/>
            <person name="Guo W."/>
            <person name="Chen H."/>
            <person name="Chen S."/>
            <person name="Zhou L."/>
            <person name="Zhou L."/>
            <person name="Ni X."/>
            <person name="Tian J."/>
            <person name="Zhou Y."/>
            <person name="Sheng Y."/>
            <person name="Liu T."/>
            <person name="Pan Y."/>
            <person name="Xia L."/>
            <person name="Li J."/>
            <person name="Zhao F."/>
            <person name="Cao W."/>
        </authorList>
    </citation>
    <scope>NUCLEOTIDE SEQUENCE</scope>
    <source>
        <strain evidence="1">Rsan-2018</strain>
        <tissue evidence="1">Larvae</tissue>
    </source>
</reference>
<sequence>MVEIIPTRKTEQSLYLANLYSPPREQLHQYDHFQHGLTLWNDLLQPTRVGNSVSRDTNPDLTFTRDQDCVQKATWTRLPDTLGSDHHIIEIEVEQAHRSPKMGKAWLTDWNAYRQDLDDYSTIEDIEAWLNEKL</sequence>
<gene>
    <name evidence="1" type="ORF">HPB52_022283</name>
</gene>
<evidence type="ECO:0000313" key="2">
    <source>
        <dbReference type="Proteomes" id="UP000821837"/>
    </source>
</evidence>
<dbReference type="AlphaFoldDB" id="A0A9D4TBX1"/>
<organism evidence="1 2">
    <name type="scientific">Rhipicephalus sanguineus</name>
    <name type="common">Brown dog tick</name>
    <name type="synonym">Ixodes sanguineus</name>
    <dbReference type="NCBI Taxonomy" id="34632"/>
    <lineage>
        <taxon>Eukaryota</taxon>
        <taxon>Metazoa</taxon>
        <taxon>Ecdysozoa</taxon>
        <taxon>Arthropoda</taxon>
        <taxon>Chelicerata</taxon>
        <taxon>Arachnida</taxon>
        <taxon>Acari</taxon>
        <taxon>Parasitiformes</taxon>
        <taxon>Ixodida</taxon>
        <taxon>Ixodoidea</taxon>
        <taxon>Ixodidae</taxon>
        <taxon>Rhipicephalinae</taxon>
        <taxon>Rhipicephalus</taxon>
        <taxon>Rhipicephalus</taxon>
    </lineage>
</organism>
<dbReference type="Gene3D" id="3.60.10.10">
    <property type="entry name" value="Endonuclease/exonuclease/phosphatase"/>
    <property type="match status" value="1"/>
</dbReference>
<dbReference type="EMBL" id="JABSTV010001245">
    <property type="protein sequence ID" value="KAH7984562.1"/>
    <property type="molecule type" value="Genomic_DNA"/>
</dbReference>
<protein>
    <recommendedName>
        <fullName evidence="3">Endonuclease/exonuclease/phosphatase domain-containing protein</fullName>
    </recommendedName>
</protein>